<organism evidence="5 6">
    <name type="scientific">Cohnella luojiensis</name>
    <dbReference type="NCBI Taxonomy" id="652876"/>
    <lineage>
        <taxon>Bacteria</taxon>
        <taxon>Bacillati</taxon>
        <taxon>Bacillota</taxon>
        <taxon>Bacilli</taxon>
        <taxon>Bacillales</taxon>
        <taxon>Paenibacillaceae</taxon>
        <taxon>Cohnella</taxon>
    </lineage>
</organism>
<evidence type="ECO:0000256" key="4">
    <source>
        <dbReference type="PIRNR" id="PIRNR006078"/>
    </source>
</evidence>
<dbReference type="NCBIfam" id="TIGR00045">
    <property type="entry name" value="glycerate kinase"/>
    <property type="match status" value="1"/>
</dbReference>
<dbReference type="Gene3D" id="3.90.1510.10">
    <property type="entry name" value="Glycerate kinase, domain 2"/>
    <property type="match status" value="1"/>
</dbReference>
<dbReference type="EMBL" id="SOMN01000033">
    <property type="protein sequence ID" value="TFE23574.1"/>
    <property type="molecule type" value="Genomic_DNA"/>
</dbReference>
<dbReference type="InterPro" id="IPR036129">
    <property type="entry name" value="Glycerate_kinase_sf"/>
</dbReference>
<dbReference type="GO" id="GO:0008887">
    <property type="term" value="F:glycerate kinase activity"/>
    <property type="evidence" value="ECO:0007669"/>
    <property type="project" value="UniProtKB-UniRule"/>
</dbReference>
<name>A0A4Y8LQI7_9BACL</name>
<dbReference type="SUPFAM" id="SSF110738">
    <property type="entry name" value="Glycerate kinase I"/>
    <property type="match status" value="1"/>
</dbReference>
<keyword evidence="3 4" id="KW-0418">Kinase</keyword>
<keyword evidence="6" id="KW-1185">Reference proteome</keyword>
<dbReference type="PANTHER" id="PTHR21599">
    <property type="entry name" value="GLYCERATE KINASE"/>
    <property type="match status" value="1"/>
</dbReference>
<evidence type="ECO:0000256" key="1">
    <source>
        <dbReference type="ARBA" id="ARBA00006284"/>
    </source>
</evidence>
<dbReference type="InterPro" id="IPR018197">
    <property type="entry name" value="Glycerate_kinase_RE-like"/>
</dbReference>
<dbReference type="AlphaFoldDB" id="A0A4Y8LQI7"/>
<keyword evidence="2 4" id="KW-0808">Transferase</keyword>
<evidence type="ECO:0000256" key="2">
    <source>
        <dbReference type="ARBA" id="ARBA00022679"/>
    </source>
</evidence>
<gene>
    <name evidence="5" type="ORF">E2980_18970</name>
</gene>
<dbReference type="Gene3D" id="3.40.50.10350">
    <property type="entry name" value="Glycerate kinase, domain 1"/>
    <property type="match status" value="1"/>
</dbReference>
<evidence type="ECO:0000313" key="6">
    <source>
        <dbReference type="Proteomes" id="UP000297900"/>
    </source>
</evidence>
<dbReference type="Pfam" id="PF02595">
    <property type="entry name" value="Gly_kinase"/>
    <property type="match status" value="1"/>
</dbReference>
<comment type="caution">
    <text evidence="5">The sequence shown here is derived from an EMBL/GenBank/DDBJ whole genome shotgun (WGS) entry which is preliminary data.</text>
</comment>
<evidence type="ECO:0000256" key="3">
    <source>
        <dbReference type="ARBA" id="ARBA00022777"/>
    </source>
</evidence>
<evidence type="ECO:0000313" key="5">
    <source>
        <dbReference type="EMBL" id="TFE23574.1"/>
    </source>
</evidence>
<sequence>MKIVIAPDSFKGSISARKAALAIQEGILRAGPNIETVIVPMADGGEGTVESLVAATNGHLQEVVVKDPLGRDVNAVYGILGHDNTCVIEIASASGLPLLRKEERNPMLTTSYGTGELILHALNKGCRKFIIGLGGSGTNDGGAGMLQALGIKLLDSGGKHLPFGGGSLDLLADIDLSGLDPRVREAEFIVACDVDNPLVGPSGASAVYGPQKGATPEMVEVLDRNINHYANIIEKKTNISIHHKFGAGAAGGLGGAFQAFFNAKMERGIEIIMKQTGLKQKLYGASLLITGEGQMDFQTARGKTPAGVARLAKSMGIPTFAIVGSIGPGIEQLSNMGIEAVFSIVNKPMDIKEAMKDSYDLLSSAAEQVVRVYLSR</sequence>
<dbReference type="RefSeq" id="WP_135153809.1">
    <property type="nucleotide sequence ID" value="NZ_SOMN01000033.1"/>
</dbReference>
<dbReference type="OrthoDB" id="9774290at2"/>
<dbReference type="PANTHER" id="PTHR21599:SF0">
    <property type="entry name" value="GLYCERATE KINASE"/>
    <property type="match status" value="1"/>
</dbReference>
<dbReference type="InterPro" id="IPR018193">
    <property type="entry name" value="Glyc_kinase_flavodox-like_fold"/>
</dbReference>
<dbReference type="InterPro" id="IPR004381">
    <property type="entry name" value="Glycerate_kinase"/>
</dbReference>
<accession>A0A4Y8LQI7</accession>
<protein>
    <submittedName>
        <fullName evidence="5">Glycerate kinase</fullName>
    </submittedName>
</protein>
<dbReference type="Proteomes" id="UP000297900">
    <property type="component" value="Unassembled WGS sequence"/>
</dbReference>
<proteinExistence type="inferred from homology"/>
<comment type="similarity">
    <text evidence="1 4">Belongs to the glycerate kinase type-1 family.</text>
</comment>
<dbReference type="GO" id="GO:0031388">
    <property type="term" value="P:organic acid phosphorylation"/>
    <property type="evidence" value="ECO:0007669"/>
    <property type="project" value="UniProtKB-UniRule"/>
</dbReference>
<reference evidence="5 6" key="1">
    <citation type="submission" date="2019-03" db="EMBL/GenBank/DDBJ databases">
        <title>Cohnella endophytica sp. nov., a novel endophytic bacterium isolated from bark of Sonneratia apetala.</title>
        <authorList>
            <person name="Tuo L."/>
        </authorList>
    </citation>
    <scope>NUCLEOTIDE SEQUENCE [LARGE SCALE GENOMIC DNA]</scope>
    <source>
        <strain evidence="5 6">CCTCC AB 208254</strain>
    </source>
</reference>
<dbReference type="PIRSF" id="PIRSF006078">
    <property type="entry name" value="GlxK"/>
    <property type="match status" value="1"/>
</dbReference>